<reference evidence="7 8" key="1">
    <citation type="submission" date="2010-05" db="EMBL/GenBank/DDBJ databases">
        <title>The Genome Sequence of Thecamonas trahens ATCC 50062.</title>
        <authorList>
            <consortium name="The Broad Institute Genome Sequencing Platform"/>
            <person name="Russ C."/>
            <person name="Cuomo C."/>
            <person name="Shea T."/>
            <person name="Young S.K."/>
            <person name="Zeng Q."/>
            <person name="Koehrsen M."/>
            <person name="Haas B."/>
            <person name="Borodovsky M."/>
            <person name="Guigo R."/>
            <person name="Alvarado L."/>
            <person name="Berlin A."/>
            <person name="Bochicchio J."/>
            <person name="Borenstein D."/>
            <person name="Chapman S."/>
            <person name="Chen Z."/>
            <person name="Freedman E."/>
            <person name="Gellesch M."/>
            <person name="Goldberg J."/>
            <person name="Griggs A."/>
            <person name="Gujja S."/>
            <person name="Heilman E."/>
            <person name="Heiman D."/>
            <person name="Hepburn T."/>
            <person name="Howarth C."/>
            <person name="Jen D."/>
            <person name="Larson L."/>
            <person name="Mehta T."/>
            <person name="Park D."/>
            <person name="Pearson M."/>
            <person name="Roberts A."/>
            <person name="Saif S."/>
            <person name="Shenoy N."/>
            <person name="Sisk P."/>
            <person name="Stolte C."/>
            <person name="Sykes S."/>
            <person name="Thomson T."/>
            <person name="Walk T."/>
            <person name="White J."/>
            <person name="Yandava C."/>
            <person name="Burger G."/>
            <person name="Gray M.W."/>
            <person name="Holland P.W.H."/>
            <person name="King N."/>
            <person name="Lang F.B.F."/>
            <person name="Roger A.J."/>
            <person name="Ruiz-Trillo I."/>
            <person name="Lander E."/>
            <person name="Nusbaum C."/>
        </authorList>
    </citation>
    <scope>NUCLEOTIDE SEQUENCE [LARGE SCALE GENOMIC DNA]</scope>
    <source>
        <strain evidence="7 8">ATCC 50062</strain>
    </source>
</reference>
<name>A0A0L0DU96_THETB</name>
<organism evidence="7 8">
    <name type="scientific">Thecamonas trahens ATCC 50062</name>
    <dbReference type="NCBI Taxonomy" id="461836"/>
    <lineage>
        <taxon>Eukaryota</taxon>
        <taxon>Apusozoa</taxon>
        <taxon>Apusomonadida</taxon>
        <taxon>Apusomonadidae</taxon>
        <taxon>Thecamonas</taxon>
    </lineage>
</organism>
<evidence type="ECO:0000313" key="7">
    <source>
        <dbReference type="EMBL" id="KNC55606.1"/>
    </source>
</evidence>
<dbReference type="OMA" id="FCTREHF"/>
<dbReference type="Gene3D" id="3.90.1150.10">
    <property type="entry name" value="Aspartate Aminotransferase, domain 1"/>
    <property type="match status" value="1"/>
</dbReference>
<keyword evidence="3 7" id="KW-0032">Aminotransferase</keyword>
<dbReference type="GO" id="GO:0030170">
    <property type="term" value="F:pyridoxal phosphate binding"/>
    <property type="evidence" value="ECO:0007669"/>
    <property type="project" value="InterPro"/>
</dbReference>
<dbReference type="EMBL" id="GL349439">
    <property type="protein sequence ID" value="KNC55606.1"/>
    <property type="molecule type" value="Genomic_DNA"/>
</dbReference>
<dbReference type="PANTHER" id="PTHR46383">
    <property type="entry name" value="ASPARTATE AMINOTRANSFERASE"/>
    <property type="match status" value="1"/>
</dbReference>
<evidence type="ECO:0000256" key="4">
    <source>
        <dbReference type="ARBA" id="ARBA00022679"/>
    </source>
</evidence>
<dbReference type="CDD" id="cd00609">
    <property type="entry name" value="AAT_like"/>
    <property type="match status" value="1"/>
</dbReference>
<dbReference type="Gene3D" id="3.40.640.10">
    <property type="entry name" value="Type I PLP-dependent aspartate aminotransferase-like (Major domain)"/>
    <property type="match status" value="1"/>
</dbReference>
<dbReference type="PANTHER" id="PTHR46383:SF1">
    <property type="entry name" value="ASPARTATE AMINOTRANSFERASE"/>
    <property type="match status" value="1"/>
</dbReference>
<evidence type="ECO:0000259" key="6">
    <source>
        <dbReference type="Pfam" id="PF00155"/>
    </source>
</evidence>
<comment type="similarity">
    <text evidence="2">Belongs to the class-I pyridoxal-phosphate-dependent aminotransferase family.</text>
</comment>
<dbReference type="InterPro" id="IPR050596">
    <property type="entry name" value="AspAT/PAT-like"/>
</dbReference>
<gene>
    <name evidence="7" type="ORF">AMSG_01875</name>
</gene>
<dbReference type="AlphaFoldDB" id="A0A0L0DU96"/>
<sequence>MASSADNLQLSSSLGKLGTETAYAVALEAKALIAEGKKVYPMHIGDLNFSTPACIKDAARKALDDGKTGYCPAAGIPPLREALAKHISSTRGVSYGPNNVSVQPGGKPVIGKFLAAVLEEGDEVLYPSPGYPIYESQISYLGGKCVPYGFVDGPDGFSLDLDALEAKFSDKTKVLIFNNYANPVGYAASEEELERLARMAVAHNVWVLSDEAYWNVVYDIEAKSIASQPGMAERTVILFTCSKSWAMTGWRCGAAIGPESVIKAITKFNTNAEACTTHFVQYAAAEALSNPAAMEDCRAIVATLKERRDALVPAINAIPGWKCHMPTSTFYLFINVTEAMAKMGMGVADLEAFRQRILADTGVSFTTREHFGRTIDGESDCYIRFAYSGIDADVAVEACGVLKDYFEAL</sequence>
<accession>A0A0L0DU96</accession>
<feature type="domain" description="Aminotransferase class I/classII large" evidence="6">
    <location>
        <begin position="41"/>
        <end position="398"/>
    </location>
</feature>
<dbReference type="Proteomes" id="UP000054408">
    <property type="component" value="Unassembled WGS sequence"/>
</dbReference>
<proteinExistence type="inferred from homology"/>
<dbReference type="InterPro" id="IPR004839">
    <property type="entry name" value="Aminotransferase_I/II_large"/>
</dbReference>
<dbReference type="OrthoDB" id="2414662at2759"/>
<dbReference type="InterPro" id="IPR015422">
    <property type="entry name" value="PyrdxlP-dep_Trfase_small"/>
</dbReference>
<keyword evidence="4 7" id="KW-0808">Transferase</keyword>
<keyword evidence="8" id="KW-1185">Reference proteome</keyword>
<evidence type="ECO:0000256" key="1">
    <source>
        <dbReference type="ARBA" id="ARBA00001933"/>
    </source>
</evidence>
<dbReference type="STRING" id="461836.A0A0L0DU96"/>
<dbReference type="InterPro" id="IPR015421">
    <property type="entry name" value="PyrdxlP-dep_Trfase_major"/>
</dbReference>
<dbReference type="InterPro" id="IPR015424">
    <property type="entry name" value="PyrdxlP-dep_Trfase"/>
</dbReference>
<dbReference type="RefSeq" id="XP_013761379.1">
    <property type="nucleotide sequence ID" value="XM_013905925.1"/>
</dbReference>
<dbReference type="SUPFAM" id="SSF53383">
    <property type="entry name" value="PLP-dependent transferases"/>
    <property type="match status" value="1"/>
</dbReference>
<evidence type="ECO:0000256" key="5">
    <source>
        <dbReference type="ARBA" id="ARBA00022898"/>
    </source>
</evidence>
<keyword evidence="5" id="KW-0663">Pyridoxal phosphate</keyword>
<comment type="cofactor">
    <cofactor evidence="1">
        <name>pyridoxal 5'-phosphate</name>
        <dbReference type="ChEBI" id="CHEBI:597326"/>
    </cofactor>
</comment>
<evidence type="ECO:0000256" key="3">
    <source>
        <dbReference type="ARBA" id="ARBA00022576"/>
    </source>
</evidence>
<dbReference type="eggNOG" id="KOG0257">
    <property type="taxonomic scope" value="Eukaryota"/>
</dbReference>
<dbReference type="Pfam" id="PF00155">
    <property type="entry name" value="Aminotran_1_2"/>
    <property type="match status" value="1"/>
</dbReference>
<protein>
    <submittedName>
        <fullName evidence="7">Aspartate aminotransferase</fullName>
    </submittedName>
</protein>
<evidence type="ECO:0000313" key="8">
    <source>
        <dbReference type="Proteomes" id="UP000054408"/>
    </source>
</evidence>
<dbReference type="GO" id="GO:0006520">
    <property type="term" value="P:amino acid metabolic process"/>
    <property type="evidence" value="ECO:0007669"/>
    <property type="project" value="InterPro"/>
</dbReference>
<dbReference type="GeneID" id="25561596"/>
<dbReference type="GO" id="GO:0008483">
    <property type="term" value="F:transaminase activity"/>
    <property type="evidence" value="ECO:0007669"/>
    <property type="project" value="UniProtKB-KW"/>
</dbReference>
<evidence type="ECO:0000256" key="2">
    <source>
        <dbReference type="ARBA" id="ARBA00007441"/>
    </source>
</evidence>